<dbReference type="GeneID" id="37013242"/>
<evidence type="ECO:0000313" key="3">
    <source>
        <dbReference type="Proteomes" id="UP000245942"/>
    </source>
</evidence>
<gene>
    <name evidence="2" type="ORF">BCV69DRAFT_280148</name>
</gene>
<dbReference type="OrthoDB" id="431557at2759"/>
<dbReference type="Proteomes" id="UP000245942">
    <property type="component" value="Unassembled WGS sequence"/>
</dbReference>
<reference evidence="2 3" key="1">
    <citation type="journal article" date="2018" name="Mol. Biol. Evol.">
        <title>Broad Genomic Sampling Reveals a Smut Pathogenic Ancestry of the Fungal Clade Ustilaginomycotina.</title>
        <authorList>
            <person name="Kijpornyongpan T."/>
            <person name="Mondo S.J."/>
            <person name="Barry K."/>
            <person name="Sandor L."/>
            <person name="Lee J."/>
            <person name="Lipzen A."/>
            <person name="Pangilinan J."/>
            <person name="LaButti K."/>
            <person name="Hainaut M."/>
            <person name="Henrissat B."/>
            <person name="Grigoriev I.V."/>
            <person name="Spatafora J.W."/>
            <person name="Aime M.C."/>
        </authorList>
    </citation>
    <scope>NUCLEOTIDE SEQUENCE [LARGE SCALE GENOMIC DNA]</scope>
    <source>
        <strain evidence="2 3">MCA 4718</strain>
    </source>
</reference>
<feature type="region of interest" description="Disordered" evidence="1">
    <location>
        <begin position="457"/>
        <end position="687"/>
    </location>
</feature>
<dbReference type="EMBL" id="KZ819321">
    <property type="protein sequence ID" value="PWN24258.1"/>
    <property type="molecule type" value="Genomic_DNA"/>
</dbReference>
<dbReference type="STRING" id="1684307.A0A316UH64"/>
<feature type="region of interest" description="Disordered" evidence="1">
    <location>
        <begin position="113"/>
        <end position="208"/>
    </location>
</feature>
<feature type="compositionally biased region" description="Acidic residues" evidence="1">
    <location>
        <begin position="612"/>
        <end position="650"/>
    </location>
</feature>
<evidence type="ECO:0000313" key="2">
    <source>
        <dbReference type="EMBL" id="PWN24258.1"/>
    </source>
</evidence>
<feature type="compositionally biased region" description="Acidic residues" evidence="1">
    <location>
        <begin position="162"/>
        <end position="175"/>
    </location>
</feature>
<dbReference type="AlphaFoldDB" id="A0A316UH64"/>
<evidence type="ECO:0000256" key="1">
    <source>
        <dbReference type="SAM" id="MobiDB-lite"/>
    </source>
</evidence>
<protein>
    <submittedName>
        <fullName evidence="2">Uncharacterized protein</fullName>
    </submittedName>
</protein>
<name>A0A316UH64_9BASI</name>
<feature type="compositionally biased region" description="Low complexity" evidence="1">
    <location>
        <begin position="537"/>
        <end position="558"/>
    </location>
</feature>
<keyword evidence="3" id="KW-1185">Reference proteome</keyword>
<feature type="compositionally biased region" description="Basic and acidic residues" evidence="1">
    <location>
        <begin position="588"/>
        <end position="607"/>
    </location>
</feature>
<dbReference type="RefSeq" id="XP_025351418.1">
    <property type="nucleotide sequence ID" value="XM_025491508.1"/>
</dbReference>
<sequence length="687" mass="73004">MREVAPTIPTVEGWSGYTKTPPQGSPNRVSISYFGTKRRLVIDAEVVKALKVLRAEGRIEIIVSVTPSVGSLKGDAEEGKEWMLCKGVLIETRDRDSDHFAALARPDLQYAWDNETDLEPRPESTKQGKKSKGRNGRQTQQTPQKKKQKRSTTVGDDHQSGDEDNDDASGDDEAEGSVAATTAADEEEEDEVPKVERSEEEMLVPSGPYNTLPPLFRLAQSSSGVDGSTVSDSLDASAPPQELVINVYLDKLAPLSEAKWLKTGDVEDWLSALPGFAHSRLSDQSWHQKIHVDDPDPPPTIFDVFADWGTKSFLGTGRDRRRFVLDCLSDSKGQVEILCRLVRGERASTVSSKELAVAGGSGKRNPLAEAAKMTSFTSHQTHLSLAVMAMFGLTAEYAEAAGEKQESFDGRISEILMGLPQNLVFKALDGLWKEVMEKNARVSAAAARSAASSIKSSAASASSKATPTSKQPTPVGPSTAGAPSQKRKASSGPAAEDASPSAKENGSGGAAKSTSPATPLQAAGQEGGSSSKKARSGSRNFASTPAAAGAAPSETISASSDASKTEAEAENGDEEEEEEDELESEALQEGRDEGAAHREDEGDEKTAAADAYADEAEGEEQADADEVDGDQEDGGDEEAEEEVEEEDEGEAPSVHVETHGPADEEQEGEGEAVVVLERDNGEEEEQG</sequence>
<proteinExistence type="predicted"/>
<organism evidence="2 3">
    <name type="scientific">Pseudomicrostroma glucosiphilum</name>
    <dbReference type="NCBI Taxonomy" id="1684307"/>
    <lineage>
        <taxon>Eukaryota</taxon>
        <taxon>Fungi</taxon>
        <taxon>Dikarya</taxon>
        <taxon>Basidiomycota</taxon>
        <taxon>Ustilaginomycotina</taxon>
        <taxon>Exobasidiomycetes</taxon>
        <taxon>Microstromatales</taxon>
        <taxon>Microstromatales incertae sedis</taxon>
        <taxon>Pseudomicrostroma</taxon>
    </lineage>
</organism>
<feature type="compositionally biased region" description="Acidic residues" evidence="1">
    <location>
        <begin position="568"/>
        <end position="586"/>
    </location>
</feature>
<accession>A0A316UH64</accession>